<keyword evidence="4 7" id="KW-1133">Transmembrane helix</keyword>
<evidence type="ECO:0000256" key="4">
    <source>
        <dbReference type="ARBA" id="ARBA00022989"/>
    </source>
</evidence>
<gene>
    <name evidence="9" type="ORF">N2K84_09605</name>
</gene>
<dbReference type="Pfam" id="PF01618">
    <property type="entry name" value="MotA_ExbB"/>
    <property type="match status" value="1"/>
</dbReference>
<evidence type="ECO:0000256" key="7">
    <source>
        <dbReference type="SAM" id="Phobius"/>
    </source>
</evidence>
<feature type="transmembrane region" description="Helical" evidence="7">
    <location>
        <begin position="149"/>
        <end position="171"/>
    </location>
</feature>
<dbReference type="InterPro" id="IPR002898">
    <property type="entry name" value="MotA_ExbB_proton_chnl"/>
</dbReference>
<evidence type="ECO:0000259" key="8">
    <source>
        <dbReference type="Pfam" id="PF01618"/>
    </source>
</evidence>
<name>A0AA41Y8P3_9BACT</name>
<evidence type="ECO:0000256" key="2">
    <source>
        <dbReference type="ARBA" id="ARBA00022475"/>
    </source>
</evidence>
<evidence type="ECO:0000256" key="5">
    <source>
        <dbReference type="ARBA" id="ARBA00023136"/>
    </source>
</evidence>
<comment type="subcellular location">
    <subcellularLocation>
        <location evidence="1">Cell membrane</location>
        <topology evidence="1">Multi-pass membrane protein</topology>
    </subcellularLocation>
    <subcellularLocation>
        <location evidence="6">Membrane</location>
        <topology evidence="6">Multi-pass membrane protein</topology>
    </subcellularLocation>
</comment>
<keyword evidence="10" id="KW-1185">Reference proteome</keyword>
<organism evidence="9 10">
    <name type="scientific">Gaoshiqia sediminis</name>
    <dbReference type="NCBI Taxonomy" id="2986998"/>
    <lineage>
        <taxon>Bacteria</taxon>
        <taxon>Pseudomonadati</taxon>
        <taxon>Bacteroidota</taxon>
        <taxon>Bacteroidia</taxon>
        <taxon>Marinilabiliales</taxon>
        <taxon>Prolixibacteraceae</taxon>
        <taxon>Gaoshiqia</taxon>
    </lineage>
</organism>
<dbReference type="GO" id="GO:0015031">
    <property type="term" value="P:protein transport"/>
    <property type="evidence" value="ECO:0007669"/>
    <property type="project" value="UniProtKB-KW"/>
</dbReference>
<dbReference type="Proteomes" id="UP001163821">
    <property type="component" value="Unassembled WGS sequence"/>
</dbReference>
<evidence type="ECO:0000313" key="10">
    <source>
        <dbReference type="Proteomes" id="UP001163821"/>
    </source>
</evidence>
<keyword evidence="5 7" id="KW-0472">Membrane</keyword>
<keyword evidence="6" id="KW-0653">Protein transport</keyword>
<feature type="transmembrane region" description="Helical" evidence="7">
    <location>
        <begin position="111"/>
        <end position="129"/>
    </location>
</feature>
<feature type="transmembrane region" description="Helical" evidence="7">
    <location>
        <begin position="20"/>
        <end position="42"/>
    </location>
</feature>
<reference evidence="9" key="1">
    <citation type="submission" date="2022-10" db="EMBL/GenBank/DDBJ databases">
        <title>Gaoshiqiia sediminis gen. nov., sp. nov., isolated from coastal sediment.</title>
        <authorList>
            <person name="Yu W.X."/>
            <person name="Mu D.S."/>
            <person name="Du J.Z."/>
            <person name="Liang Y.Q."/>
        </authorList>
    </citation>
    <scope>NUCLEOTIDE SEQUENCE</scope>
    <source>
        <strain evidence="9">A06</strain>
    </source>
</reference>
<dbReference type="EMBL" id="JAPAAF010000010">
    <property type="protein sequence ID" value="MCW0482983.1"/>
    <property type="molecule type" value="Genomic_DNA"/>
</dbReference>
<keyword evidence="3 7" id="KW-0812">Transmembrane</keyword>
<comment type="similarity">
    <text evidence="6">Belongs to the exbB/tolQ family.</text>
</comment>
<dbReference type="GO" id="GO:0005886">
    <property type="term" value="C:plasma membrane"/>
    <property type="evidence" value="ECO:0007669"/>
    <property type="project" value="UniProtKB-SubCell"/>
</dbReference>
<evidence type="ECO:0000256" key="6">
    <source>
        <dbReference type="RuleBase" id="RU004057"/>
    </source>
</evidence>
<sequence>MKFIDRLFPFLSQEIFKENVLTAYWVIALIAIFLIALFYLVFKLLAIRKSIEKNNLQNHSKIGKIWHAYQTSFCKYGEERKTKEFSEEYFNEQNILLATLNLRLINNVSNILIGLGILGTFVGLTYGIADSNFETTEAIKCSINNLLAGMGTAFVTSIWGMGLSLFFTVIFKLWQSNITRRIQDLCLELDHENKIEQEQFEIFQQEKQKKIINDLFNEYLVADTDQGKQLPKNVFRQLLEESVKQTASLQTFSDDLGTSIELAMEKLVADNNLQISQLIEEKLVPVLEDLKTIKQDSGTQVIENAVQRLADSMKLMMDDFKNTITGDTKQEMEGLAARLTVVSESLIGIPNSMADITLQVTEVIEALKETVIKNIEQSKIEAAEINKRNREAFSTATDEYKSTVEDIQDHMELLLSTQKDNIKQVSQINDEIKATLKENSLVNQQFESMIQKSKIVVQLIESISNKFETNSTSLSQISTNLKTSISDFGKSISDYVERNNRLLNYQQETLQKTKDISETYSARFVTIENGLSGIFDQIQTGLKDYQKTTGENLNQYLKLFSSTLTSSVEALESSVSGLTDFTDELNDLVERIANKR</sequence>
<dbReference type="AlphaFoldDB" id="A0AA41Y8P3"/>
<dbReference type="RefSeq" id="WP_282591585.1">
    <property type="nucleotide sequence ID" value="NZ_JAPAAF010000010.1"/>
</dbReference>
<evidence type="ECO:0000256" key="1">
    <source>
        <dbReference type="ARBA" id="ARBA00004651"/>
    </source>
</evidence>
<proteinExistence type="inferred from homology"/>
<protein>
    <submittedName>
        <fullName evidence="9">MotA/TolQ/ExbB proton channel family protein</fullName>
    </submittedName>
</protein>
<accession>A0AA41Y8P3</accession>
<keyword evidence="2" id="KW-1003">Cell membrane</keyword>
<comment type="caution">
    <text evidence="9">The sequence shown here is derived from an EMBL/GenBank/DDBJ whole genome shotgun (WGS) entry which is preliminary data.</text>
</comment>
<evidence type="ECO:0000313" key="9">
    <source>
        <dbReference type="EMBL" id="MCW0482983.1"/>
    </source>
</evidence>
<keyword evidence="6" id="KW-0813">Transport</keyword>
<feature type="domain" description="MotA/TolQ/ExbB proton channel" evidence="8">
    <location>
        <begin position="101"/>
        <end position="184"/>
    </location>
</feature>
<evidence type="ECO:0000256" key="3">
    <source>
        <dbReference type="ARBA" id="ARBA00022692"/>
    </source>
</evidence>